<keyword evidence="3" id="KW-1185">Reference proteome</keyword>
<dbReference type="OMA" id="AIDEWWS"/>
<dbReference type="InterPro" id="IPR015424">
    <property type="entry name" value="PyrdxlP-dep_Trfase"/>
</dbReference>
<reference evidence="2 3" key="1">
    <citation type="journal article" date="2014" name="Science">
        <title>Plant genetics. Early allopolyploid evolution in the post-Neolithic Brassica napus oilseed genome.</title>
        <authorList>
            <person name="Chalhoub B."/>
            <person name="Denoeud F."/>
            <person name="Liu S."/>
            <person name="Parkin I.A."/>
            <person name="Tang H."/>
            <person name="Wang X."/>
            <person name="Chiquet J."/>
            <person name="Belcram H."/>
            <person name="Tong C."/>
            <person name="Samans B."/>
            <person name="Correa M."/>
            <person name="Da Silva C."/>
            <person name="Just J."/>
            <person name="Falentin C."/>
            <person name="Koh C.S."/>
            <person name="Le Clainche I."/>
            <person name="Bernard M."/>
            <person name="Bento P."/>
            <person name="Noel B."/>
            <person name="Labadie K."/>
            <person name="Alberti A."/>
            <person name="Charles M."/>
            <person name="Arnaud D."/>
            <person name="Guo H."/>
            <person name="Daviaud C."/>
            <person name="Alamery S."/>
            <person name="Jabbari K."/>
            <person name="Zhao M."/>
            <person name="Edger P.P."/>
            <person name="Chelaifa H."/>
            <person name="Tack D."/>
            <person name="Lassalle G."/>
            <person name="Mestiri I."/>
            <person name="Schnel N."/>
            <person name="Le Paslier M.C."/>
            <person name="Fan G."/>
            <person name="Renault V."/>
            <person name="Bayer P.E."/>
            <person name="Golicz A.A."/>
            <person name="Manoli S."/>
            <person name="Lee T.H."/>
            <person name="Thi V.H."/>
            <person name="Chalabi S."/>
            <person name="Hu Q."/>
            <person name="Fan C."/>
            <person name="Tollenaere R."/>
            <person name="Lu Y."/>
            <person name="Battail C."/>
            <person name="Shen J."/>
            <person name="Sidebottom C.H."/>
            <person name="Wang X."/>
            <person name="Canaguier A."/>
            <person name="Chauveau A."/>
            <person name="Berard A."/>
            <person name="Deniot G."/>
            <person name="Guan M."/>
            <person name="Liu Z."/>
            <person name="Sun F."/>
            <person name="Lim Y.P."/>
            <person name="Lyons E."/>
            <person name="Town C.D."/>
            <person name="Bancroft I."/>
            <person name="Wang X."/>
            <person name="Meng J."/>
            <person name="Ma J."/>
            <person name="Pires J.C."/>
            <person name="King G.J."/>
            <person name="Brunel D."/>
            <person name="Delourme R."/>
            <person name="Renard M."/>
            <person name="Aury J.M."/>
            <person name="Adams K.L."/>
            <person name="Batley J."/>
            <person name="Snowdon R.J."/>
            <person name="Tost J."/>
            <person name="Edwards D."/>
            <person name="Zhou Y."/>
            <person name="Hua W."/>
            <person name="Sharpe A.G."/>
            <person name="Paterson A.H."/>
            <person name="Guan C."/>
            <person name="Wincker P."/>
        </authorList>
    </citation>
    <scope>NUCLEOTIDE SEQUENCE [LARGE SCALE GENOMIC DNA]</scope>
    <source>
        <strain evidence="3">cv. Darmor-bzh</strain>
    </source>
</reference>
<name>A0A078I696_BRANA</name>
<dbReference type="Gramene" id="CDY45622">
    <property type="protein sequence ID" value="CDY45622"/>
    <property type="gene ID" value="GSBRNA2T00082360001"/>
</dbReference>
<protein>
    <submittedName>
        <fullName evidence="2">BnaCnng13300D protein</fullName>
    </submittedName>
</protein>
<evidence type="ECO:0000256" key="1">
    <source>
        <dbReference type="ARBA" id="ARBA00001933"/>
    </source>
</evidence>
<dbReference type="InterPro" id="IPR015422">
    <property type="entry name" value="PyrdxlP-dep_Trfase_small"/>
</dbReference>
<dbReference type="SUPFAM" id="SSF53383">
    <property type="entry name" value="PLP-dependent transferases"/>
    <property type="match status" value="1"/>
</dbReference>
<dbReference type="PaxDb" id="3708-A0A078I696"/>
<dbReference type="AlphaFoldDB" id="A0A078I696"/>
<evidence type="ECO:0000313" key="2">
    <source>
        <dbReference type="EMBL" id="CDY45622.1"/>
    </source>
</evidence>
<sequence length="66" mass="7362">MIRAIDEWWSMMRSGLRVSSTSASLEPSYVLRALGVDEVMAHSSIRFGIGKLTTEEEIDKAVRAYG</sequence>
<gene>
    <name evidence="2" type="primary">BnaCnng13300D</name>
    <name evidence="2" type="ORF">GSBRNA2T00082360001</name>
</gene>
<dbReference type="EMBL" id="LK032630">
    <property type="protein sequence ID" value="CDY45622.1"/>
    <property type="molecule type" value="Genomic_DNA"/>
</dbReference>
<organism evidence="2 3">
    <name type="scientific">Brassica napus</name>
    <name type="common">Rape</name>
    <dbReference type="NCBI Taxonomy" id="3708"/>
    <lineage>
        <taxon>Eukaryota</taxon>
        <taxon>Viridiplantae</taxon>
        <taxon>Streptophyta</taxon>
        <taxon>Embryophyta</taxon>
        <taxon>Tracheophyta</taxon>
        <taxon>Spermatophyta</taxon>
        <taxon>Magnoliopsida</taxon>
        <taxon>eudicotyledons</taxon>
        <taxon>Gunneridae</taxon>
        <taxon>Pentapetalae</taxon>
        <taxon>rosids</taxon>
        <taxon>malvids</taxon>
        <taxon>Brassicales</taxon>
        <taxon>Brassicaceae</taxon>
        <taxon>Brassiceae</taxon>
        <taxon>Brassica</taxon>
    </lineage>
</organism>
<dbReference type="Gene3D" id="3.90.1150.10">
    <property type="entry name" value="Aspartate Aminotransferase, domain 1"/>
    <property type="match status" value="1"/>
</dbReference>
<dbReference type="PANTHER" id="PTHR11601">
    <property type="entry name" value="CYSTEINE DESULFURYLASE FAMILY MEMBER"/>
    <property type="match status" value="1"/>
</dbReference>
<evidence type="ECO:0000313" key="3">
    <source>
        <dbReference type="Proteomes" id="UP000028999"/>
    </source>
</evidence>
<accession>A0A078I696</accession>
<dbReference type="Proteomes" id="UP000028999">
    <property type="component" value="Unassembled WGS sequence"/>
</dbReference>
<dbReference type="PANTHER" id="PTHR11601:SF34">
    <property type="entry name" value="CYSTEINE DESULFURASE"/>
    <property type="match status" value="1"/>
</dbReference>
<comment type="cofactor">
    <cofactor evidence="1">
        <name>pyridoxal 5'-phosphate</name>
        <dbReference type="ChEBI" id="CHEBI:597326"/>
    </cofactor>
</comment>
<proteinExistence type="predicted"/>
<dbReference type="STRING" id="3708.A0A078I696"/>